<dbReference type="InterPro" id="IPR008333">
    <property type="entry name" value="Cbr1-like_FAD-bd_dom"/>
</dbReference>
<evidence type="ECO:0000256" key="3">
    <source>
        <dbReference type="ARBA" id="ARBA00022827"/>
    </source>
</evidence>
<feature type="binding site" evidence="5">
    <location>
        <position position="37"/>
    </location>
    <ligand>
        <name>FAD</name>
        <dbReference type="ChEBI" id="CHEBI:57692"/>
    </ligand>
</feature>
<dbReference type="InterPro" id="IPR001433">
    <property type="entry name" value="OxRdtase_FAD/NAD-bd"/>
</dbReference>
<evidence type="ECO:0000256" key="5">
    <source>
        <dbReference type="PIRSR" id="PIRSR601834-1"/>
    </source>
</evidence>
<comment type="cofactor">
    <cofactor evidence="1 5">
        <name>FAD</name>
        <dbReference type="ChEBI" id="CHEBI:57692"/>
    </cofactor>
</comment>
<dbReference type="Pfam" id="PF00970">
    <property type="entry name" value="FAD_binding_6"/>
    <property type="match status" value="1"/>
</dbReference>
<evidence type="ECO:0000256" key="4">
    <source>
        <dbReference type="ARBA" id="ARBA00023002"/>
    </source>
</evidence>
<evidence type="ECO:0000259" key="7">
    <source>
        <dbReference type="Pfam" id="PF00970"/>
    </source>
</evidence>
<dbReference type="EnsemblMetazoa" id="AFAF011341-RA">
    <property type="protein sequence ID" value="AFAF011341-PA"/>
    <property type="gene ID" value="AFAF011341"/>
</dbReference>
<dbReference type="Gene3D" id="2.40.30.10">
    <property type="entry name" value="Translation factors"/>
    <property type="match status" value="1"/>
</dbReference>
<dbReference type="SUPFAM" id="SSF63380">
    <property type="entry name" value="Riboflavin synthase domain-like"/>
    <property type="match status" value="1"/>
</dbReference>
<evidence type="ECO:0000256" key="2">
    <source>
        <dbReference type="ARBA" id="ARBA00022630"/>
    </source>
</evidence>
<dbReference type="Gene3D" id="3.40.50.80">
    <property type="entry name" value="Nucleotide-binding domain of ferredoxin-NADP reductase (FNR) module"/>
    <property type="match status" value="1"/>
</dbReference>
<feature type="domain" description="Flavoprotein pyridine nucleotide cytochrome reductase-like FAD-binding" evidence="7">
    <location>
        <begin position="16"/>
        <end position="68"/>
    </location>
</feature>
<dbReference type="STRING" id="69004.A0A182QJ99"/>
<reference evidence="8" key="2">
    <citation type="submission" date="2020-05" db="UniProtKB">
        <authorList>
            <consortium name="EnsemblMetazoa"/>
        </authorList>
    </citation>
    <scope>IDENTIFICATION</scope>
    <source>
        <strain evidence="8">FAR1</strain>
    </source>
</reference>
<dbReference type="Proteomes" id="UP000075886">
    <property type="component" value="Unassembled WGS sequence"/>
</dbReference>
<feature type="binding site" evidence="5">
    <location>
        <position position="44"/>
    </location>
    <ligand>
        <name>FAD</name>
        <dbReference type="ChEBI" id="CHEBI:57692"/>
    </ligand>
</feature>
<keyword evidence="9" id="KW-1185">Reference proteome</keyword>
<reference evidence="9" key="1">
    <citation type="submission" date="2014-01" db="EMBL/GenBank/DDBJ databases">
        <title>The Genome Sequence of Anopheles farauti FAR1 (V2).</title>
        <authorList>
            <consortium name="The Broad Institute Genomics Platform"/>
            <person name="Neafsey D.E."/>
            <person name="Besansky N."/>
            <person name="Howell P."/>
            <person name="Walton C."/>
            <person name="Young S.K."/>
            <person name="Zeng Q."/>
            <person name="Gargeya S."/>
            <person name="Fitzgerald M."/>
            <person name="Haas B."/>
            <person name="Abouelleil A."/>
            <person name="Allen A.W."/>
            <person name="Alvarado L."/>
            <person name="Arachchi H.M."/>
            <person name="Berlin A.M."/>
            <person name="Chapman S.B."/>
            <person name="Gainer-Dewar J."/>
            <person name="Goldberg J."/>
            <person name="Griggs A."/>
            <person name="Gujja S."/>
            <person name="Hansen M."/>
            <person name="Howarth C."/>
            <person name="Imamovic A."/>
            <person name="Ireland A."/>
            <person name="Larimer J."/>
            <person name="McCowan C."/>
            <person name="Murphy C."/>
            <person name="Pearson M."/>
            <person name="Poon T.W."/>
            <person name="Priest M."/>
            <person name="Roberts A."/>
            <person name="Saif S."/>
            <person name="Shea T."/>
            <person name="Sisk P."/>
            <person name="Sykes S."/>
            <person name="Wortman J."/>
            <person name="Nusbaum C."/>
            <person name="Birren B."/>
        </authorList>
    </citation>
    <scope>NUCLEOTIDE SEQUENCE [LARGE SCALE GENOMIC DNA]</scope>
    <source>
        <strain evidence="9">FAR1</strain>
    </source>
</reference>
<keyword evidence="4" id="KW-0560">Oxidoreductase</keyword>
<protein>
    <submittedName>
        <fullName evidence="8">Uncharacterized protein</fullName>
    </submittedName>
</protein>
<proteinExistence type="predicted"/>
<name>A0A182QJ99_9DIPT</name>
<dbReference type="InterPro" id="IPR017938">
    <property type="entry name" value="Riboflavin_synthase-like_b-brl"/>
</dbReference>
<keyword evidence="3 5" id="KW-0274">FAD</keyword>
<dbReference type="VEuPathDB" id="VectorBase:AFAF011341"/>
<dbReference type="PANTHER" id="PTHR19370">
    <property type="entry name" value="NADH-CYTOCHROME B5 REDUCTASE"/>
    <property type="match status" value="1"/>
</dbReference>
<accession>A0A182QJ99</accession>
<evidence type="ECO:0000259" key="6">
    <source>
        <dbReference type="Pfam" id="PF00175"/>
    </source>
</evidence>
<dbReference type="InterPro" id="IPR039261">
    <property type="entry name" value="FNR_nucleotide-bd"/>
</dbReference>
<keyword evidence="2 5" id="KW-0285">Flavoprotein</keyword>
<dbReference type="InterPro" id="IPR001834">
    <property type="entry name" value="CBR-like"/>
</dbReference>
<dbReference type="AlphaFoldDB" id="A0A182QJ99"/>
<sequence>MKEIQKYDQSEDDLYFSRPYTPIAADRETGTFDVLIKLEPGGAMTDYLLTLSIGSSTEWKGLYGDFVWKRNQHRNVVAFVQGVAIAPVYSVLRAILDDQEDDTRLTMCACFRDLQNVLLRDELRSMASYWNFRYEVYLSRRMAHCPSLPVRYAEPIHDRRLEADDIERLLKRSLSDGNQSLLVLLCGTEPFTTFIKSSLVKLEIENCYTF</sequence>
<dbReference type="PRINTS" id="PR00406">
    <property type="entry name" value="CYTB5RDTASE"/>
</dbReference>
<dbReference type="EMBL" id="AXCN02000181">
    <property type="status" value="NOT_ANNOTATED_CDS"/>
    <property type="molecule type" value="Genomic_DNA"/>
</dbReference>
<feature type="domain" description="Oxidoreductase FAD/NAD(P)-binding" evidence="6">
    <location>
        <begin position="82"/>
        <end position="195"/>
    </location>
</feature>
<dbReference type="SUPFAM" id="SSF52343">
    <property type="entry name" value="Ferredoxin reductase-like, C-terminal NADP-linked domain"/>
    <property type="match status" value="1"/>
</dbReference>
<feature type="binding site" evidence="5">
    <location>
        <position position="18"/>
    </location>
    <ligand>
        <name>FAD</name>
        <dbReference type="ChEBI" id="CHEBI:57692"/>
    </ligand>
</feature>
<evidence type="ECO:0000313" key="8">
    <source>
        <dbReference type="EnsemblMetazoa" id="AFAF011341-PA"/>
    </source>
</evidence>
<organism evidence="8 9">
    <name type="scientific">Anopheles farauti</name>
    <dbReference type="NCBI Taxonomy" id="69004"/>
    <lineage>
        <taxon>Eukaryota</taxon>
        <taxon>Metazoa</taxon>
        <taxon>Ecdysozoa</taxon>
        <taxon>Arthropoda</taxon>
        <taxon>Hexapoda</taxon>
        <taxon>Insecta</taxon>
        <taxon>Pterygota</taxon>
        <taxon>Neoptera</taxon>
        <taxon>Endopterygota</taxon>
        <taxon>Diptera</taxon>
        <taxon>Nematocera</taxon>
        <taxon>Culicoidea</taxon>
        <taxon>Culicidae</taxon>
        <taxon>Anophelinae</taxon>
        <taxon>Anopheles</taxon>
    </lineage>
</organism>
<feature type="binding site" evidence="5">
    <location>
        <position position="35"/>
    </location>
    <ligand>
        <name>FAD</name>
        <dbReference type="ChEBI" id="CHEBI:57692"/>
    </ligand>
</feature>
<feature type="binding site" evidence="5">
    <location>
        <position position="19"/>
    </location>
    <ligand>
        <name>FAD</name>
        <dbReference type="ChEBI" id="CHEBI:57692"/>
    </ligand>
</feature>
<dbReference type="Pfam" id="PF00175">
    <property type="entry name" value="NAD_binding_1"/>
    <property type="match status" value="1"/>
</dbReference>
<dbReference type="CDD" id="cd06183">
    <property type="entry name" value="cyt_b5_reduct_like"/>
    <property type="match status" value="1"/>
</dbReference>
<dbReference type="PANTHER" id="PTHR19370:SF184">
    <property type="entry name" value="NADH-CYTOCHROME B5 REDUCTASE-LIKE"/>
    <property type="match status" value="1"/>
</dbReference>
<evidence type="ECO:0000313" key="9">
    <source>
        <dbReference type="Proteomes" id="UP000075886"/>
    </source>
</evidence>
<dbReference type="GO" id="GO:0016491">
    <property type="term" value="F:oxidoreductase activity"/>
    <property type="evidence" value="ECO:0007669"/>
    <property type="project" value="UniProtKB-KW"/>
</dbReference>
<evidence type="ECO:0000256" key="1">
    <source>
        <dbReference type="ARBA" id="ARBA00001974"/>
    </source>
</evidence>
<feature type="binding site" evidence="5">
    <location>
        <position position="20"/>
    </location>
    <ligand>
        <name>FAD</name>
        <dbReference type="ChEBI" id="CHEBI:57692"/>
    </ligand>
</feature>